<keyword evidence="3" id="KW-1185">Reference proteome</keyword>
<name>A0A8J3VJ27_9ACTN</name>
<protein>
    <recommendedName>
        <fullName evidence="4">PH domain-containing protein</fullName>
    </recommendedName>
</protein>
<keyword evidence="1" id="KW-0812">Transmembrane</keyword>
<dbReference type="AlphaFoldDB" id="A0A8J3VJ27"/>
<keyword evidence="1" id="KW-0472">Membrane</keyword>
<proteinExistence type="predicted"/>
<dbReference type="EMBL" id="BONY01000043">
    <property type="protein sequence ID" value="GIH08007.1"/>
    <property type="molecule type" value="Genomic_DNA"/>
</dbReference>
<keyword evidence="1" id="KW-1133">Transmembrane helix</keyword>
<reference evidence="2" key="1">
    <citation type="submission" date="2021-01" db="EMBL/GenBank/DDBJ databases">
        <title>Whole genome shotgun sequence of Rhizocola hellebori NBRC 109834.</title>
        <authorList>
            <person name="Komaki H."/>
            <person name="Tamura T."/>
        </authorList>
    </citation>
    <scope>NUCLEOTIDE SEQUENCE</scope>
    <source>
        <strain evidence="2">NBRC 109834</strain>
    </source>
</reference>
<organism evidence="2 3">
    <name type="scientific">Rhizocola hellebori</name>
    <dbReference type="NCBI Taxonomy" id="1392758"/>
    <lineage>
        <taxon>Bacteria</taxon>
        <taxon>Bacillati</taxon>
        <taxon>Actinomycetota</taxon>
        <taxon>Actinomycetes</taxon>
        <taxon>Micromonosporales</taxon>
        <taxon>Micromonosporaceae</taxon>
        <taxon>Rhizocola</taxon>
    </lineage>
</organism>
<gene>
    <name evidence="2" type="ORF">Rhe02_60740</name>
</gene>
<evidence type="ECO:0000313" key="2">
    <source>
        <dbReference type="EMBL" id="GIH08007.1"/>
    </source>
</evidence>
<sequence length="154" mass="17036">MGAMFFGCTALTLGSMGLYREPWFMVPGVLLFGIGAVGTGIMLIKREVALRVDETGIGDDSEVVPWNDVLWLEVDKRYVTIASGELRELTPQDFDDEADFRPGLEPVRLHLRGLPIAGTRFRRHLFDAAVRAYSPRVAGTAPRTYPPPSVAENE</sequence>
<dbReference type="Proteomes" id="UP000612899">
    <property type="component" value="Unassembled WGS sequence"/>
</dbReference>
<accession>A0A8J3VJ27</accession>
<evidence type="ECO:0000313" key="3">
    <source>
        <dbReference type="Proteomes" id="UP000612899"/>
    </source>
</evidence>
<comment type="caution">
    <text evidence="2">The sequence shown here is derived from an EMBL/GenBank/DDBJ whole genome shotgun (WGS) entry which is preliminary data.</text>
</comment>
<evidence type="ECO:0000256" key="1">
    <source>
        <dbReference type="SAM" id="Phobius"/>
    </source>
</evidence>
<evidence type="ECO:0008006" key="4">
    <source>
        <dbReference type="Google" id="ProtNLM"/>
    </source>
</evidence>
<feature type="transmembrane region" description="Helical" evidence="1">
    <location>
        <begin position="23"/>
        <end position="44"/>
    </location>
</feature>